<dbReference type="InterPro" id="IPR011855">
    <property type="entry name" value="Phgtail_TP901_1"/>
</dbReference>
<dbReference type="NCBIfam" id="NF047353">
    <property type="entry name" value="tube_lmo2291"/>
    <property type="match status" value="1"/>
</dbReference>
<reference evidence="2" key="1">
    <citation type="journal article" date="2019" name="Int. J. Syst. Evol. Microbiol.">
        <title>The Global Catalogue of Microorganisms (GCM) 10K type strain sequencing project: providing services to taxonomists for standard genome sequencing and annotation.</title>
        <authorList>
            <consortium name="The Broad Institute Genomics Platform"/>
            <consortium name="The Broad Institute Genome Sequencing Center for Infectious Disease"/>
            <person name="Wu L."/>
            <person name="Ma J."/>
        </authorList>
    </citation>
    <scope>NUCLEOTIDE SEQUENCE [LARGE SCALE GENOMIC DNA]</scope>
    <source>
        <strain evidence="2">CECT 8472</strain>
    </source>
</reference>
<dbReference type="InterPro" id="IPR022344">
    <property type="entry name" value="GTA_major-tail"/>
</dbReference>
<dbReference type="PRINTS" id="PR01996">
    <property type="entry name" value="MTP1FAMILY"/>
</dbReference>
<comment type="caution">
    <text evidence="1">The sequence shown here is derived from an EMBL/GenBank/DDBJ whole genome shotgun (WGS) entry which is preliminary data.</text>
</comment>
<protein>
    <submittedName>
        <fullName evidence="1">Phage tail tube protein</fullName>
    </submittedName>
</protein>
<proteinExistence type="predicted"/>
<dbReference type="Proteomes" id="UP001595799">
    <property type="component" value="Unassembled WGS sequence"/>
</dbReference>
<keyword evidence="2" id="KW-1185">Reference proteome</keyword>
<sequence length="143" mass="15487">MSHQAYRGRLARLYLADLQDPESFELVAGLRSNAVSLDNDLQDATTLDSQGFRELLPDAGVQRLTIEAEGLANDSAAWARLQASAVARQVERARVTFDNGDRFQGDVCIARFVRTGSYNEAETFSLTLESSGPVSFTTGGGTP</sequence>
<accession>A0ABV8UR83</accession>
<dbReference type="EMBL" id="JBHSCW010000010">
    <property type="protein sequence ID" value="MFC4353044.1"/>
    <property type="molecule type" value="Genomic_DNA"/>
</dbReference>
<gene>
    <name evidence="1" type="ORF">ACFOW6_15960</name>
</gene>
<organism evidence="1 2">
    <name type="scientific">Fodinicurvata halophila</name>
    <dbReference type="NCBI Taxonomy" id="1419723"/>
    <lineage>
        <taxon>Bacteria</taxon>
        <taxon>Pseudomonadati</taxon>
        <taxon>Pseudomonadota</taxon>
        <taxon>Alphaproteobacteria</taxon>
        <taxon>Rhodospirillales</taxon>
        <taxon>Rhodovibrionaceae</taxon>
        <taxon>Fodinicurvata</taxon>
    </lineage>
</organism>
<evidence type="ECO:0000313" key="2">
    <source>
        <dbReference type="Proteomes" id="UP001595799"/>
    </source>
</evidence>
<evidence type="ECO:0000313" key="1">
    <source>
        <dbReference type="EMBL" id="MFC4353044.1"/>
    </source>
</evidence>
<name>A0ABV8UR83_9PROT</name>
<dbReference type="RefSeq" id="WP_382423418.1">
    <property type="nucleotide sequence ID" value="NZ_JBHSCW010000010.1"/>
</dbReference>
<dbReference type="Pfam" id="PF06199">
    <property type="entry name" value="Phage_tail_2"/>
    <property type="match status" value="1"/>
</dbReference>